<dbReference type="SUPFAM" id="SSF52172">
    <property type="entry name" value="CheY-like"/>
    <property type="match status" value="1"/>
</dbReference>
<dbReference type="GO" id="GO:0006355">
    <property type="term" value="P:regulation of DNA-templated transcription"/>
    <property type="evidence" value="ECO:0007669"/>
    <property type="project" value="InterPro"/>
</dbReference>
<dbReference type="AlphaFoldDB" id="A0A085TW47"/>
<dbReference type="Gene3D" id="3.40.50.2300">
    <property type="match status" value="1"/>
</dbReference>
<organism evidence="9 10">
    <name type="scientific">Thioclava atlantica</name>
    <dbReference type="NCBI Taxonomy" id="1317124"/>
    <lineage>
        <taxon>Bacteria</taxon>
        <taxon>Pseudomonadati</taxon>
        <taxon>Pseudomonadota</taxon>
        <taxon>Alphaproteobacteria</taxon>
        <taxon>Rhodobacterales</taxon>
        <taxon>Paracoccaceae</taxon>
        <taxon>Thioclava</taxon>
    </lineage>
</organism>
<dbReference type="InterPro" id="IPR001789">
    <property type="entry name" value="Sig_transdc_resp-reg_receiver"/>
</dbReference>
<dbReference type="InterPro" id="IPR036388">
    <property type="entry name" value="WH-like_DNA-bd_sf"/>
</dbReference>
<evidence type="ECO:0000259" key="8">
    <source>
        <dbReference type="PROSITE" id="PS50110"/>
    </source>
</evidence>
<dbReference type="RefSeq" id="WP_038146069.1">
    <property type="nucleotide sequence ID" value="NZ_AQRC01000007.1"/>
</dbReference>
<name>A0A085TW47_9RHOB</name>
<evidence type="ECO:0000256" key="4">
    <source>
        <dbReference type="ARBA" id="ARBA00023125"/>
    </source>
</evidence>
<dbReference type="PROSITE" id="PS00622">
    <property type="entry name" value="HTH_LUXR_1"/>
    <property type="match status" value="1"/>
</dbReference>
<dbReference type="EMBL" id="AQRC01000007">
    <property type="protein sequence ID" value="KFE34944.1"/>
    <property type="molecule type" value="Genomic_DNA"/>
</dbReference>
<dbReference type="PRINTS" id="PR00038">
    <property type="entry name" value="HTHLUXR"/>
</dbReference>
<dbReference type="InterPro" id="IPR016032">
    <property type="entry name" value="Sig_transdc_resp-reg_C-effctor"/>
</dbReference>
<dbReference type="PANTHER" id="PTHR44688:SF16">
    <property type="entry name" value="DNA-BINDING TRANSCRIPTIONAL ACTIVATOR DEVR_DOSR"/>
    <property type="match status" value="1"/>
</dbReference>
<dbReference type="SMART" id="SM00421">
    <property type="entry name" value="HTH_LUXR"/>
    <property type="match status" value="1"/>
</dbReference>
<reference evidence="10" key="1">
    <citation type="submission" date="2013-04" db="EMBL/GenBank/DDBJ databases">
        <title>Thioclava sp. 13D2W-2 Genome Sequencing.</title>
        <authorList>
            <person name="Lai Q."/>
            <person name="Li G."/>
            <person name="Shao Z."/>
        </authorList>
    </citation>
    <scope>NUCLEOTIDE SEQUENCE [LARGE SCALE GENOMIC DNA]</scope>
    <source>
        <strain evidence="10">13D2W-2</strain>
    </source>
</reference>
<evidence type="ECO:0000313" key="10">
    <source>
        <dbReference type="Proteomes" id="UP000028607"/>
    </source>
</evidence>
<keyword evidence="1 6" id="KW-0597">Phosphoprotein</keyword>
<keyword evidence="2" id="KW-0902">Two-component regulatory system</keyword>
<feature type="domain" description="HTH luxR-type" evidence="7">
    <location>
        <begin position="136"/>
        <end position="201"/>
    </location>
</feature>
<evidence type="ECO:0000259" key="7">
    <source>
        <dbReference type="PROSITE" id="PS50043"/>
    </source>
</evidence>
<dbReference type="InterPro" id="IPR011006">
    <property type="entry name" value="CheY-like_superfamily"/>
</dbReference>
<proteinExistence type="predicted"/>
<keyword evidence="3" id="KW-0805">Transcription regulation</keyword>
<dbReference type="OrthoDB" id="9782655at2"/>
<dbReference type="PROSITE" id="PS50043">
    <property type="entry name" value="HTH_LUXR_2"/>
    <property type="match status" value="1"/>
</dbReference>
<evidence type="ECO:0000256" key="1">
    <source>
        <dbReference type="ARBA" id="ARBA00022553"/>
    </source>
</evidence>
<comment type="caution">
    <text evidence="9">The sequence shown here is derived from an EMBL/GenBank/DDBJ whole genome shotgun (WGS) entry which is preliminary data.</text>
</comment>
<dbReference type="PATRIC" id="fig|1317124.6.peg.2081"/>
<accession>A0A085TW47</accession>
<dbReference type="GO" id="GO:0003677">
    <property type="term" value="F:DNA binding"/>
    <property type="evidence" value="ECO:0007669"/>
    <property type="project" value="UniProtKB-KW"/>
</dbReference>
<evidence type="ECO:0000256" key="6">
    <source>
        <dbReference type="PROSITE-ProRule" id="PRU00169"/>
    </source>
</evidence>
<dbReference type="Gene3D" id="1.10.10.10">
    <property type="entry name" value="Winged helix-like DNA-binding domain superfamily/Winged helix DNA-binding domain"/>
    <property type="match status" value="1"/>
</dbReference>
<feature type="modified residue" description="4-aspartylphosphate" evidence="6">
    <location>
        <position position="55"/>
    </location>
</feature>
<dbReference type="SMART" id="SM00448">
    <property type="entry name" value="REC"/>
    <property type="match status" value="1"/>
</dbReference>
<dbReference type="Proteomes" id="UP000028607">
    <property type="component" value="Unassembled WGS sequence"/>
</dbReference>
<dbReference type="FunFam" id="3.40.50.2300:FF:000018">
    <property type="entry name" value="DNA-binding transcriptional regulator NtrC"/>
    <property type="match status" value="1"/>
</dbReference>
<sequence>MSAEGIIHIVDDDRAAREGLGFLLSSLGLEIELHSSATALLAKLGTQREGCIIADVRMPGITGLDLLDELARIECPLPVIMVTGHGDVPMAVRAMRSGAIDFFEKPVNGMALIERLREALAESHTRAEAEQGAVQLRRRIDSLTAREAEVARAVLAGRQNKQIAADLGISLKTVEIHRHHVMEKMGAGSAAELVRLLVAGGWSET</sequence>
<keyword evidence="10" id="KW-1185">Reference proteome</keyword>
<evidence type="ECO:0000256" key="2">
    <source>
        <dbReference type="ARBA" id="ARBA00023012"/>
    </source>
</evidence>
<evidence type="ECO:0000256" key="3">
    <source>
        <dbReference type="ARBA" id="ARBA00023015"/>
    </source>
</evidence>
<protein>
    <submittedName>
        <fullName evidence="9">LuxR family two component transcriptional regulator</fullName>
    </submittedName>
</protein>
<dbReference type="PANTHER" id="PTHR44688">
    <property type="entry name" value="DNA-BINDING TRANSCRIPTIONAL ACTIVATOR DEVR_DOSR"/>
    <property type="match status" value="1"/>
</dbReference>
<evidence type="ECO:0000256" key="5">
    <source>
        <dbReference type="ARBA" id="ARBA00023163"/>
    </source>
</evidence>
<dbReference type="InterPro" id="IPR000792">
    <property type="entry name" value="Tscrpt_reg_LuxR_C"/>
</dbReference>
<dbReference type="Pfam" id="PF00072">
    <property type="entry name" value="Response_reg"/>
    <property type="match status" value="1"/>
</dbReference>
<reference evidence="9 10" key="2">
    <citation type="journal article" date="2015" name="Antonie Van Leeuwenhoek">
        <title>Thioclava indica sp. nov., isolated from surface seawater of the Indian Ocean.</title>
        <authorList>
            <person name="Liu Y."/>
            <person name="Lai Q."/>
            <person name="Du J."/>
            <person name="Xu H."/>
            <person name="Jiang L."/>
            <person name="Shao Z."/>
        </authorList>
    </citation>
    <scope>NUCLEOTIDE SEQUENCE [LARGE SCALE GENOMIC DNA]</scope>
    <source>
        <strain evidence="9 10">13D2W-2</strain>
    </source>
</reference>
<dbReference type="GO" id="GO:0000160">
    <property type="term" value="P:phosphorelay signal transduction system"/>
    <property type="evidence" value="ECO:0007669"/>
    <property type="project" value="UniProtKB-KW"/>
</dbReference>
<gene>
    <name evidence="9" type="ORF">DW2_10274</name>
</gene>
<dbReference type="eggNOG" id="COG4566">
    <property type="taxonomic scope" value="Bacteria"/>
</dbReference>
<dbReference type="PROSITE" id="PS50110">
    <property type="entry name" value="RESPONSE_REGULATORY"/>
    <property type="match status" value="1"/>
</dbReference>
<keyword evidence="5" id="KW-0804">Transcription</keyword>
<evidence type="ECO:0000313" key="9">
    <source>
        <dbReference type="EMBL" id="KFE34944.1"/>
    </source>
</evidence>
<dbReference type="SUPFAM" id="SSF46894">
    <property type="entry name" value="C-terminal effector domain of the bipartite response regulators"/>
    <property type="match status" value="1"/>
</dbReference>
<dbReference type="STRING" id="1317124.DW2_10274"/>
<keyword evidence="4" id="KW-0238">DNA-binding</keyword>
<feature type="domain" description="Response regulatory" evidence="8">
    <location>
        <begin position="6"/>
        <end position="120"/>
    </location>
</feature>
<dbReference type="CDD" id="cd06170">
    <property type="entry name" value="LuxR_C_like"/>
    <property type="match status" value="1"/>
</dbReference>
<dbReference type="Pfam" id="PF00196">
    <property type="entry name" value="GerE"/>
    <property type="match status" value="1"/>
</dbReference>